<dbReference type="Proteomes" id="UP000531216">
    <property type="component" value="Unassembled WGS sequence"/>
</dbReference>
<sequence length="160" mass="18309">MKHPKSDDPNDETEAGLSIETLLGYGSEGSSEVGDSFRIGDLAREFGVSLRTLRFYEDRGLLQPERQGTTRIYSRRDRMRLRLVLTAKLLGFSLTEAKQIIDVYHQPNGARKQLEVALQRMAEQKVVLQDQRQEIDRSLEAMDVALDVVSERLQKMLDEK</sequence>
<keyword evidence="1 3" id="KW-0238">DNA-binding</keyword>
<keyword evidence="4" id="KW-1185">Reference proteome</keyword>
<dbReference type="GO" id="GO:0003677">
    <property type="term" value="F:DNA binding"/>
    <property type="evidence" value="ECO:0007669"/>
    <property type="project" value="UniProtKB-KW"/>
</dbReference>
<dbReference type="Pfam" id="PF13411">
    <property type="entry name" value="MerR_1"/>
    <property type="match status" value="1"/>
</dbReference>
<dbReference type="SUPFAM" id="SSF46955">
    <property type="entry name" value="Putative DNA-binding domain"/>
    <property type="match status" value="1"/>
</dbReference>
<dbReference type="RefSeq" id="WP_090958412.1">
    <property type="nucleotide sequence ID" value="NZ_FOOA01000001.1"/>
</dbReference>
<dbReference type="InterPro" id="IPR009061">
    <property type="entry name" value="DNA-bd_dom_put_sf"/>
</dbReference>
<evidence type="ECO:0000256" key="1">
    <source>
        <dbReference type="ARBA" id="ARBA00023125"/>
    </source>
</evidence>
<dbReference type="Gene3D" id="1.10.1660.10">
    <property type="match status" value="1"/>
</dbReference>
<feature type="domain" description="HTH merR-type" evidence="2">
    <location>
        <begin position="36"/>
        <end position="103"/>
    </location>
</feature>
<evidence type="ECO:0000259" key="2">
    <source>
        <dbReference type="PROSITE" id="PS50937"/>
    </source>
</evidence>
<dbReference type="PROSITE" id="PS50937">
    <property type="entry name" value="HTH_MERR_2"/>
    <property type="match status" value="1"/>
</dbReference>
<organism evidence="3 4">
    <name type="scientific">Aureimonas phyllosphaerae</name>
    <dbReference type="NCBI Taxonomy" id="1166078"/>
    <lineage>
        <taxon>Bacteria</taxon>
        <taxon>Pseudomonadati</taxon>
        <taxon>Pseudomonadota</taxon>
        <taxon>Alphaproteobacteria</taxon>
        <taxon>Hyphomicrobiales</taxon>
        <taxon>Aurantimonadaceae</taxon>
        <taxon>Aureimonas</taxon>
    </lineage>
</organism>
<comment type="caution">
    <text evidence="3">The sequence shown here is derived from an EMBL/GenBank/DDBJ whole genome shotgun (WGS) entry which is preliminary data.</text>
</comment>
<dbReference type="EMBL" id="JACIDO010000001">
    <property type="protein sequence ID" value="MBB3934381.1"/>
    <property type="molecule type" value="Genomic_DNA"/>
</dbReference>
<evidence type="ECO:0000313" key="4">
    <source>
        <dbReference type="Proteomes" id="UP000531216"/>
    </source>
</evidence>
<gene>
    <name evidence="3" type="ORF">GGR05_000492</name>
</gene>
<proteinExistence type="predicted"/>
<dbReference type="InterPro" id="IPR000551">
    <property type="entry name" value="MerR-type_HTH_dom"/>
</dbReference>
<dbReference type="SMART" id="SM00422">
    <property type="entry name" value="HTH_MERR"/>
    <property type="match status" value="1"/>
</dbReference>
<dbReference type="PANTHER" id="PTHR30204:SF58">
    <property type="entry name" value="HTH-TYPE TRANSCRIPTIONAL REGULATOR YFMP"/>
    <property type="match status" value="1"/>
</dbReference>
<dbReference type="CDD" id="cd04776">
    <property type="entry name" value="HTH_GnyR"/>
    <property type="match status" value="1"/>
</dbReference>
<protein>
    <submittedName>
        <fullName evidence="3">DNA-binding transcriptional MerR regulator</fullName>
    </submittedName>
</protein>
<evidence type="ECO:0000313" key="3">
    <source>
        <dbReference type="EMBL" id="MBB3934381.1"/>
    </source>
</evidence>
<dbReference type="OrthoDB" id="9803659at2"/>
<reference evidence="3 4" key="1">
    <citation type="submission" date="2020-08" db="EMBL/GenBank/DDBJ databases">
        <title>Genomic Encyclopedia of Type Strains, Phase IV (KMG-IV): sequencing the most valuable type-strain genomes for metagenomic binning, comparative biology and taxonomic classification.</title>
        <authorList>
            <person name="Goeker M."/>
        </authorList>
    </citation>
    <scope>NUCLEOTIDE SEQUENCE [LARGE SCALE GENOMIC DNA]</scope>
    <source>
        <strain evidence="3 4">DSM 25024</strain>
    </source>
</reference>
<accession>A0A7W6FSW5</accession>
<name>A0A7W6FSW5_9HYPH</name>
<dbReference type="GO" id="GO:0003700">
    <property type="term" value="F:DNA-binding transcription factor activity"/>
    <property type="evidence" value="ECO:0007669"/>
    <property type="project" value="InterPro"/>
</dbReference>
<dbReference type="AlphaFoldDB" id="A0A7W6FSW5"/>
<dbReference type="InterPro" id="IPR047057">
    <property type="entry name" value="MerR_fam"/>
</dbReference>
<dbReference type="PANTHER" id="PTHR30204">
    <property type="entry name" value="REDOX-CYCLING DRUG-SENSING TRANSCRIPTIONAL ACTIVATOR SOXR"/>
    <property type="match status" value="1"/>
</dbReference>